<organism evidence="1 2">
    <name type="scientific">Azospirillum rugosum</name>
    <dbReference type="NCBI Taxonomy" id="416170"/>
    <lineage>
        <taxon>Bacteria</taxon>
        <taxon>Pseudomonadati</taxon>
        <taxon>Pseudomonadota</taxon>
        <taxon>Alphaproteobacteria</taxon>
        <taxon>Rhodospirillales</taxon>
        <taxon>Azospirillaceae</taxon>
        <taxon>Azospirillum</taxon>
    </lineage>
</organism>
<comment type="caution">
    <text evidence="1">The sequence shown here is derived from an EMBL/GenBank/DDBJ whole genome shotgun (WGS) entry which is preliminary data.</text>
</comment>
<sequence>MDTLAALLLAKQLEEAGLRQGEAKPLHLAAG</sequence>
<dbReference type="EMBL" id="JAGINP010000055">
    <property type="protein sequence ID" value="MBP2297316.1"/>
    <property type="molecule type" value="Genomic_DNA"/>
</dbReference>
<reference evidence="1 2" key="1">
    <citation type="submission" date="2021-03" db="EMBL/GenBank/DDBJ databases">
        <title>Genomic Encyclopedia of Type Strains, Phase III (KMG-III): the genomes of soil and plant-associated and newly described type strains.</title>
        <authorList>
            <person name="Whitman W."/>
        </authorList>
    </citation>
    <scope>NUCLEOTIDE SEQUENCE [LARGE SCALE GENOMIC DNA]</scope>
    <source>
        <strain evidence="1 2">IMMIB AFH-6</strain>
    </source>
</reference>
<evidence type="ECO:0000313" key="2">
    <source>
        <dbReference type="Proteomes" id="UP000781958"/>
    </source>
</evidence>
<gene>
    <name evidence="1" type="ORF">J2851_007138</name>
</gene>
<keyword evidence="2" id="KW-1185">Reference proteome</keyword>
<protein>
    <submittedName>
        <fullName evidence="1">Uncharacterized protein</fullName>
    </submittedName>
</protein>
<proteinExistence type="predicted"/>
<evidence type="ECO:0000313" key="1">
    <source>
        <dbReference type="EMBL" id="MBP2297316.1"/>
    </source>
</evidence>
<name>A0ABS4SXN0_9PROT</name>
<accession>A0ABS4SXN0</accession>
<dbReference type="Proteomes" id="UP000781958">
    <property type="component" value="Unassembled WGS sequence"/>
</dbReference>